<protein>
    <recommendedName>
        <fullName evidence="11">CBF1-interacting co-repressor CIR N-terminal domain-containing protein</fullName>
    </recommendedName>
</protein>
<evidence type="ECO:0000256" key="5">
    <source>
        <dbReference type="ARBA" id="ARBA00023054"/>
    </source>
</evidence>
<feature type="region of interest" description="Disordered" evidence="8">
    <location>
        <begin position="294"/>
        <end position="313"/>
    </location>
</feature>
<feature type="compositionally biased region" description="Basic and acidic residues" evidence="8">
    <location>
        <begin position="8"/>
        <end position="20"/>
    </location>
</feature>
<evidence type="ECO:0000256" key="7">
    <source>
        <dbReference type="ARBA" id="ARBA00023242"/>
    </source>
</evidence>
<name>D8REX2_SELML</name>
<proteinExistence type="inferred from homology"/>
<organism evidence="10">
    <name type="scientific">Selaginella moellendorffii</name>
    <name type="common">Spikemoss</name>
    <dbReference type="NCBI Taxonomy" id="88036"/>
    <lineage>
        <taxon>Eukaryota</taxon>
        <taxon>Viridiplantae</taxon>
        <taxon>Streptophyta</taxon>
        <taxon>Embryophyta</taxon>
        <taxon>Tracheophyta</taxon>
        <taxon>Lycopodiopsida</taxon>
        <taxon>Selaginellales</taxon>
        <taxon>Selaginellaceae</taxon>
        <taxon>Selaginella</taxon>
    </lineage>
</organism>
<evidence type="ECO:0000256" key="2">
    <source>
        <dbReference type="ARBA" id="ARBA00006695"/>
    </source>
</evidence>
<comment type="subcellular location">
    <subcellularLocation>
        <location evidence="1">Nucleus</location>
    </subcellularLocation>
</comment>
<dbReference type="InParanoid" id="D8REX2"/>
<dbReference type="PANTHER" id="PTHR16196">
    <property type="entry name" value="CELL CYCLE CONTROL PROTEIN CWF25"/>
    <property type="match status" value="1"/>
</dbReference>
<feature type="region of interest" description="Disordered" evidence="8">
    <location>
        <begin position="1"/>
        <end position="20"/>
    </location>
</feature>
<evidence type="ECO:0008006" key="11">
    <source>
        <dbReference type="Google" id="ProtNLM"/>
    </source>
</evidence>
<dbReference type="Gramene" id="EFJ29737">
    <property type="protein sequence ID" value="EFJ29737"/>
    <property type="gene ID" value="SELMODRAFT_410488"/>
</dbReference>
<keyword evidence="7" id="KW-0539">Nucleus</keyword>
<keyword evidence="4" id="KW-0747">Spliceosome</keyword>
<dbReference type="HOGENOM" id="CLU_738504_0_0_1"/>
<feature type="compositionally biased region" description="Basic and acidic residues" evidence="8">
    <location>
        <begin position="229"/>
        <end position="254"/>
    </location>
</feature>
<keyword evidence="3" id="KW-0507">mRNA processing</keyword>
<evidence type="ECO:0000256" key="6">
    <source>
        <dbReference type="ARBA" id="ARBA00023187"/>
    </source>
</evidence>
<evidence type="ECO:0000313" key="9">
    <source>
        <dbReference type="EMBL" id="EFJ29737.1"/>
    </source>
</evidence>
<feature type="compositionally biased region" description="Basic and acidic residues" evidence="8">
    <location>
        <begin position="135"/>
        <end position="158"/>
    </location>
</feature>
<comment type="similarity">
    <text evidence="2">Belongs to the CWC25 family.</text>
</comment>
<evidence type="ECO:0000256" key="8">
    <source>
        <dbReference type="SAM" id="MobiDB-lite"/>
    </source>
</evidence>
<keyword evidence="10" id="KW-1185">Reference proteome</keyword>
<evidence type="ECO:0000256" key="3">
    <source>
        <dbReference type="ARBA" id="ARBA00022664"/>
    </source>
</evidence>
<evidence type="ECO:0000313" key="10">
    <source>
        <dbReference type="Proteomes" id="UP000001514"/>
    </source>
</evidence>
<sequence length="375" mass="43372">MAHGQPAQHRDGVEGREAEKRKLEELQKQIREEQDHLEFRKLHEQAGLDAGLGVGKPSNEEYLLGKPLEESKEERVIQQVAATPGSLFVEEKISANDKWRKTRSDPLLLIKQQELAARERIKSNPLKMEALRKEVESKMEAKDEKKRLKAQIKAEEKQKRKALKKKMKENGEAGEPEAKRADRSRRAAEEDDDGNKRASDEDDRYSRRKRSAEDSDEEDRHRNKIVASSRDDREDRSKRIPETDEQDRHEDGTGRKTVAPASHRCREEEKMARLREMQQDAELHEEQRWQRIKRASASDAVQEEKDSITSGKNFLDETNRSVYGTENGGSASVADTLHRRSHYREKFTDKNAFRRSYVEMAKKLFGCKLSSTGKN</sequence>
<feature type="region of interest" description="Disordered" evidence="8">
    <location>
        <begin position="135"/>
        <end position="272"/>
    </location>
</feature>
<dbReference type="GO" id="GO:0000398">
    <property type="term" value="P:mRNA splicing, via spliceosome"/>
    <property type="evidence" value="ECO:0000318"/>
    <property type="project" value="GO_Central"/>
</dbReference>
<evidence type="ECO:0000256" key="1">
    <source>
        <dbReference type="ARBA" id="ARBA00004123"/>
    </source>
</evidence>
<reference evidence="9 10" key="1">
    <citation type="journal article" date="2011" name="Science">
        <title>The Selaginella genome identifies genetic changes associated with the evolution of vascular plants.</title>
        <authorList>
            <person name="Banks J.A."/>
            <person name="Nishiyama T."/>
            <person name="Hasebe M."/>
            <person name="Bowman J.L."/>
            <person name="Gribskov M."/>
            <person name="dePamphilis C."/>
            <person name="Albert V.A."/>
            <person name="Aono N."/>
            <person name="Aoyama T."/>
            <person name="Ambrose B.A."/>
            <person name="Ashton N.W."/>
            <person name="Axtell M.J."/>
            <person name="Barker E."/>
            <person name="Barker M.S."/>
            <person name="Bennetzen J.L."/>
            <person name="Bonawitz N.D."/>
            <person name="Chapple C."/>
            <person name="Cheng C."/>
            <person name="Correa L.G."/>
            <person name="Dacre M."/>
            <person name="DeBarry J."/>
            <person name="Dreyer I."/>
            <person name="Elias M."/>
            <person name="Engstrom E.M."/>
            <person name="Estelle M."/>
            <person name="Feng L."/>
            <person name="Finet C."/>
            <person name="Floyd S.K."/>
            <person name="Frommer W.B."/>
            <person name="Fujita T."/>
            <person name="Gramzow L."/>
            <person name="Gutensohn M."/>
            <person name="Harholt J."/>
            <person name="Hattori M."/>
            <person name="Heyl A."/>
            <person name="Hirai T."/>
            <person name="Hiwatashi Y."/>
            <person name="Ishikawa M."/>
            <person name="Iwata M."/>
            <person name="Karol K.G."/>
            <person name="Koehler B."/>
            <person name="Kolukisaoglu U."/>
            <person name="Kubo M."/>
            <person name="Kurata T."/>
            <person name="Lalonde S."/>
            <person name="Li K."/>
            <person name="Li Y."/>
            <person name="Litt A."/>
            <person name="Lyons E."/>
            <person name="Manning G."/>
            <person name="Maruyama T."/>
            <person name="Michael T.P."/>
            <person name="Mikami K."/>
            <person name="Miyazaki S."/>
            <person name="Morinaga S."/>
            <person name="Murata T."/>
            <person name="Mueller-Roeber B."/>
            <person name="Nelson D.R."/>
            <person name="Obara M."/>
            <person name="Oguri Y."/>
            <person name="Olmstead R.G."/>
            <person name="Onodera N."/>
            <person name="Petersen B.L."/>
            <person name="Pils B."/>
            <person name="Prigge M."/>
            <person name="Rensing S.A."/>
            <person name="Riano-Pachon D.M."/>
            <person name="Roberts A.W."/>
            <person name="Sato Y."/>
            <person name="Scheller H.V."/>
            <person name="Schulz B."/>
            <person name="Schulz C."/>
            <person name="Shakirov E.V."/>
            <person name="Shibagaki N."/>
            <person name="Shinohara N."/>
            <person name="Shippen D.E."/>
            <person name="Soerensen I."/>
            <person name="Sotooka R."/>
            <person name="Sugimoto N."/>
            <person name="Sugita M."/>
            <person name="Sumikawa N."/>
            <person name="Tanurdzic M."/>
            <person name="Theissen G."/>
            <person name="Ulvskov P."/>
            <person name="Wakazuki S."/>
            <person name="Weng J.K."/>
            <person name="Willats W.W."/>
            <person name="Wipf D."/>
            <person name="Wolf P.G."/>
            <person name="Yang L."/>
            <person name="Zimmer A.D."/>
            <person name="Zhu Q."/>
            <person name="Mitros T."/>
            <person name="Hellsten U."/>
            <person name="Loque D."/>
            <person name="Otillar R."/>
            <person name="Salamov A."/>
            <person name="Schmutz J."/>
            <person name="Shapiro H."/>
            <person name="Lindquist E."/>
            <person name="Lucas S."/>
            <person name="Rokhsar D."/>
            <person name="Grigoriev I.V."/>
        </authorList>
    </citation>
    <scope>NUCLEOTIDE SEQUENCE [LARGE SCALE GENOMIC DNA]</scope>
</reference>
<dbReference type="AlphaFoldDB" id="D8REX2"/>
<dbReference type="STRING" id="88036.D8REX2"/>
<dbReference type="Pfam" id="PF12542">
    <property type="entry name" value="CWC25"/>
    <property type="match status" value="1"/>
</dbReference>
<dbReference type="InterPro" id="IPR051376">
    <property type="entry name" value="CWC25_splicing_factor"/>
</dbReference>
<gene>
    <name evidence="9" type="ORF">SELMODRAFT_410488</name>
</gene>
<dbReference type="PANTHER" id="PTHR16196:SF0">
    <property type="entry name" value="PRE-MRNA-SPLICING FACTOR CWC25 HOMOLOG"/>
    <property type="match status" value="1"/>
</dbReference>
<dbReference type="FunCoup" id="D8REX2">
    <property type="interactions" value="1742"/>
</dbReference>
<evidence type="ECO:0000256" key="4">
    <source>
        <dbReference type="ARBA" id="ARBA00022728"/>
    </source>
</evidence>
<dbReference type="Proteomes" id="UP000001514">
    <property type="component" value="Unassembled WGS sequence"/>
</dbReference>
<keyword evidence="6" id="KW-0508">mRNA splicing</keyword>
<dbReference type="OMA" id="CKHYERQ"/>
<feature type="compositionally biased region" description="Basic and acidic residues" evidence="8">
    <location>
        <begin position="168"/>
        <end position="199"/>
    </location>
</feature>
<dbReference type="GO" id="GO:0005684">
    <property type="term" value="C:U2-type spliceosomal complex"/>
    <property type="evidence" value="ECO:0000318"/>
    <property type="project" value="GO_Central"/>
</dbReference>
<dbReference type="InterPro" id="IPR022209">
    <property type="entry name" value="CWC25"/>
</dbReference>
<accession>D8REX2</accession>
<keyword evidence="5" id="KW-0175">Coiled coil</keyword>
<dbReference type="KEGG" id="smo:SELMODRAFT_410488"/>
<dbReference type="eggNOG" id="KOG3869">
    <property type="taxonomic scope" value="Eukaryota"/>
</dbReference>
<dbReference type="EMBL" id="GL377577">
    <property type="protein sequence ID" value="EFJ29737.1"/>
    <property type="molecule type" value="Genomic_DNA"/>
</dbReference>